<accession>A0AAV3U209</accession>
<dbReference type="RefSeq" id="WP_345420506.1">
    <property type="nucleotide sequence ID" value="NZ_AP031496.1"/>
</dbReference>
<evidence type="ECO:0000313" key="1">
    <source>
        <dbReference type="EMBL" id="GAA4940297.1"/>
    </source>
</evidence>
<dbReference type="Proteomes" id="UP001409585">
    <property type="component" value="Unassembled WGS sequence"/>
</dbReference>
<dbReference type="AlphaFoldDB" id="A0AAV3U209"/>
<organism evidence="1 2">
    <name type="scientific">Halioxenophilus aromaticivorans</name>
    <dbReference type="NCBI Taxonomy" id="1306992"/>
    <lineage>
        <taxon>Bacteria</taxon>
        <taxon>Pseudomonadati</taxon>
        <taxon>Pseudomonadota</taxon>
        <taxon>Gammaproteobacteria</taxon>
        <taxon>Alteromonadales</taxon>
        <taxon>Alteromonadaceae</taxon>
        <taxon>Halioxenophilus</taxon>
    </lineage>
</organism>
<evidence type="ECO:0000313" key="2">
    <source>
        <dbReference type="Proteomes" id="UP001409585"/>
    </source>
</evidence>
<comment type="caution">
    <text evidence="1">The sequence shown here is derived from an EMBL/GenBank/DDBJ whole genome shotgun (WGS) entry which is preliminary data.</text>
</comment>
<sequence length="170" mass="19358">MEIVTMTPAARRELERACSKQSNWNDFGYWIGKGNAPNCFQREHDKSTISRVIFFPSDDSASRWNSAWEREIRHGGHCGTVGLTVAVTLISSAGVGAVVGTIAAIFKDELQAKLFYPKVEREWSCNICFNHEYRWAPHPSERKEFYQTIEAKITDHNGEIVSEFDKAYAH</sequence>
<gene>
    <name evidence="1" type="ORF">GCM10025791_18230</name>
</gene>
<reference evidence="2" key="1">
    <citation type="journal article" date="2019" name="Int. J. Syst. Evol. Microbiol.">
        <title>The Global Catalogue of Microorganisms (GCM) 10K type strain sequencing project: providing services to taxonomists for standard genome sequencing and annotation.</title>
        <authorList>
            <consortium name="The Broad Institute Genomics Platform"/>
            <consortium name="The Broad Institute Genome Sequencing Center for Infectious Disease"/>
            <person name="Wu L."/>
            <person name="Ma J."/>
        </authorList>
    </citation>
    <scope>NUCLEOTIDE SEQUENCE [LARGE SCALE GENOMIC DNA]</scope>
    <source>
        <strain evidence="2">JCM 19134</strain>
    </source>
</reference>
<keyword evidence="2" id="KW-1185">Reference proteome</keyword>
<dbReference type="EMBL" id="BAABLX010000011">
    <property type="protein sequence ID" value="GAA4940297.1"/>
    <property type="molecule type" value="Genomic_DNA"/>
</dbReference>
<protein>
    <submittedName>
        <fullName evidence="1">Uncharacterized protein</fullName>
    </submittedName>
</protein>
<proteinExistence type="predicted"/>
<name>A0AAV3U209_9ALTE</name>